<evidence type="ECO:0000313" key="1">
    <source>
        <dbReference type="EMBL" id="KKK51003.1"/>
    </source>
</evidence>
<comment type="caution">
    <text evidence="1">The sequence shown here is derived from an EMBL/GenBank/DDBJ whole genome shotgun (WGS) entry which is preliminary data.</text>
</comment>
<sequence length="341" mass="39473">DTSSQFKGVDPATLTKEKGFPNYIRAIAEARITNEHLATLPNEKLVSLNADPNLKEPTFAQYHQMWADREKLVAAGDDAKITIEGETFKGKEAVEAFDKDERTKNAHRGNFSQRQFALLNEYWAIVDDKKQAEFLAEHKDEIGVKPRDEWLRSHPKENAELAVWGQAKILTKEAYTAFNSLVKELDIPDNAIPEFAVPPGDLAEDHFNYIEIVSEFGASSAEAKLFRLEHGELTKWGMATLGWDSNIGLRGIEYYRLQIKSRDAQTEYDAIEVTEDRQKYLEDNPEFRDDRRRMDAMEYQIPENQIEDYVEYYTIDRAGYEDDWFLMEHLDFYNTMVDFGI</sequence>
<gene>
    <name evidence="1" type="ORF">LCGC14_3119360</name>
</gene>
<proteinExistence type="predicted"/>
<reference evidence="1" key="1">
    <citation type="journal article" date="2015" name="Nature">
        <title>Complex archaea that bridge the gap between prokaryotes and eukaryotes.</title>
        <authorList>
            <person name="Spang A."/>
            <person name="Saw J.H."/>
            <person name="Jorgensen S.L."/>
            <person name="Zaremba-Niedzwiedzka K."/>
            <person name="Martijn J."/>
            <person name="Lind A.E."/>
            <person name="van Eijk R."/>
            <person name="Schleper C."/>
            <person name="Guy L."/>
            <person name="Ettema T.J."/>
        </authorList>
    </citation>
    <scope>NUCLEOTIDE SEQUENCE</scope>
</reference>
<protein>
    <submittedName>
        <fullName evidence="1">Uncharacterized protein</fullName>
    </submittedName>
</protein>
<name>A0A0F8W341_9ZZZZ</name>
<feature type="non-terminal residue" evidence="1">
    <location>
        <position position="341"/>
    </location>
</feature>
<dbReference type="AlphaFoldDB" id="A0A0F8W341"/>
<accession>A0A0F8W341</accession>
<dbReference type="EMBL" id="LAZR01067731">
    <property type="protein sequence ID" value="KKK51003.1"/>
    <property type="molecule type" value="Genomic_DNA"/>
</dbReference>
<feature type="non-terminal residue" evidence="1">
    <location>
        <position position="1"/>
    </location>
</feature>
<organism evidence="1">
    <name type="scientific">marine sediment metagenome</name>
    <dbReference type="NCBI Taxonomy" id="412755"/>
    <lineage>
        <taxon>unclassified sequences</taxon>
        <taxon>metagenomes</taxon>
        <taxon>ecological metagenomes</taxon>
    </lineage>
</organism>